<accession>A0A951UAS6</accession>
<dbReference type="PANTHER" id="PTHR34800:SF1">
    <property type="entry name" value="TETRAPYRROLE-BINDING PROTEIN, CHLOROPLASTIC"/>
    <property type="match status" value="1"/>
</dbReference>
<feature type="coiled-coil region" evidence="1">
    <location>
        <begin position="421"/>
        <end position="464"/>
    </location>
</feature>
<dbReference type="Pfam" id="PF05419">
    <property type="entry name" value="GUN4"/>
    <property type="match status" value="1"/>
</dbReference>
<dbReference type="Gene3D" id="1.25.40.620">
    <property type="match status" value="1"/>
</dbReference>
<feature type="domain" description="GUN4-like" evidence="3">
    <location>
        <begin position="696"/>
        <end position="824"/>
    </location>
</feature>
<dbReference type="SUPFAM" id="SSF140869">
    <property type="entry name" value="GUN4-like"/>
    <property type="match status" value="1"/>
</dbReference>
<keyword evidence="1" id="KW-0175">Coiled coil</keyword>
<reference evidence="4" key="2">
    <citation type="journal article" date="2022" name="Microbiol. Resour. Announc.">
        <title>Metagenome Sequencing to Explore Phylogenomics of Terrestrial Cyanobacteria.</title>
        <authorList>
            <person name="Ward R.D."/>
            <person name="Stajich J.E."/>
            <person name="Johansen J.R."/>
            <person name="Huntemann M."/>
            <person name="Clum A."/>
            <person name="Foster B."/>
            <person name="Foster B."/>
            <person name="Roux S."/>
            <person name="Palaniappan K."/>
            <person name="Varghese N."/>
            <person name="Mukherjee S."/>
            <person name="Reddy T.B.K."/>
            <person name="Daum C."/>
            <person name="Copeland A."/>
            <person name="Chen I.A."/>
            <person name="Ivanova N.N."/>
            <person name="Kyrpides N.C."/>
            <person name="Shapiro N."/>
            <person name="Eloe-Fadrosh E.A."/>
            <person name="Pietrasiak N."/>
        </authorList>
    </citation>
    <scope>NUCLEOTIDE SEQUENCE</scope>
    <source>
        <strain evidence="4">CPER-KK1</strain>
    </source>
</reference>
<dbReference type="Proteomes" id="UP000753908">
    <property type="component" value="Unassembled WGS sequence"/>
</dbReference>
<dbReference type="InterPro" id="IPR037215">
    <property type="entry name" value="GUN4-like_sf"/>
</dbReference>
<evidence type="ECO:0000313" key="5">
    <source>
        <dbReference type="Proteomes" id="UP000753908"/>
    </source>
</evidence>
<dbReference type="GO" id="GO:0046906">
    <property type="term" value="F:tetrapyrrole binding"/>
    <property type="evidence" value="ECO:0007669"/>
    <property type="project" value="TreeGrafter"/>
</dbReference>
<comment type="caution">
    <text evidence="4">The sequence shown here is derived from an EMBL/GenBank/DDBJ whole genome shotgun (WGS) entry which is preliminary data.</text>
</comment>
<protein>
    <submittedName>
        <fullName evidence="4">AAA-like domain-containing protein</fullName>
    </submittedName>
</protein>
<keyword evidence="2" id="KW-0812">Transmembrane</keyword>
<reference evidence="4" key="1">
    <citation type="submission" date="2021-05" db="EMBL/GenBank/DDBJ databases">
        <authorList>
            <person name="Pietrasiak N."/>
            <person name="Ward R."/>
            <person name="Stajich J.E."/>
            <person name="Kurbessoian T."/>
        </authorList>
    </citation>
    <scope>NUCLEOTIDE SEQUENCE</scope>
    <source>
        <strain evidence="4">CPER-KK1</strain>
    </source>
</reference>
<evidence type="ECO:0000256" key="2">
    <source>
        <dbReference type="SAM" id="Phobius"/>
    </source>
</evidence>
<evidence type="ECO:0000256" key="1">
    <source>
        <dbReference type="SAM" id="Coils"/>
    </source>
</evidence>
<dbReference type="InterPro" id="IPR008629">
    <property type="entry name" value="GUN4-like"/>
</dbReference>
<keyword evidence="2" id="KW-0472">Membrane</keyword>
<dbReference type="EMBL" id="JAHHIF010000030">
    <property type="protein sequence ID" value="MBW4546808.1"/>
    <property type="molecule type" value="Genomic_DNA"/>
</dbReference>
<sequence length="861" mass="98798">MSTAPNPAYKYQFGGSLERDSPTYVVRQADEEFYQALKAGEFCYVLNSRQMGKSSLRVQTMRQLQGDGIACGVIDITSIGSHDITPAEWYLGVVRRLARSLGLKIKVIQWWNEREGLSPTQRLGEFLETVLLAEIPHNIVIFIDEIDSILKLSLKDDFFALIRVCYNERADNPEYRRLTFALLGVATPSDLIQDKTRTPFNIGSAIELRGFQLQEVQPLERGLQGKVDNSQKVFTEILAWTGGQPFLTQKLCQLVLSSPFTIASGSEAELIEELVRSRIIENWESQDEPEHLRTIRDRILSNEQRAGYLLELYRQIWNTGEVTANNSEEEARLQLSGLVVKQAGKLRVYNRIYREVFDQSWIERALGNLRPYSEVFRAWVASDSQDESRLLRGGALQEAQAWARGKNLSYLDQQFLAACEKKVIEERIAVADREAELERERKDREAAEQRNQALVEANRKAQQRIVIGSVVLVTTLLVAVILAILARREVVKAESVKNISRLAQIGGTLQDMGLASEANEAWNQSSRALDIPNDKLRQAMLFASTSLAHQQLGRQYEESDEQSEAEKQWDEAEKTLKQSLTLLSSQANMNVPEQWAIRVHVKRVKGNLRRQQKKTQEALEAYTEAFNTLKEAGSKLPPVDRDTENPIYEFLPEKQKILSASAVENLHREFLELLPQTSSPDKQRKINEVRESLKAHFFAELNYLMRVNNWREADRKTVQTMLYIADREKQGYLDIADIKKFSCPALHTIDKLWVERSQGKFGFSIQKHILDSFLNQPRHYDWRYDQIHGEAWDKFLRKVDWQRISSERDIIYNKKKATSGHLPWEGGNTAVVAERWRVGNRGGWRAEVTFSLALRLVECNI</sequence>
<dbReference type="PANTHER" id="PTHR34800">
    <property type="entry name" value="TETRAPYRROLE-BINDING PROTEIN, CHLOROPLASTIC"/>
    <property type="match status" value="1"/>
</dbReference>
<proteinExistence type="predicted"/>
<dbReference type="Gene3D" id="1.10.10.1770">
    <property type="entry name" value="Gun4-like"/>
    <property type="match status" value="1"/>
</dbReference>
<dbReference type="InterPro" id="IPR027417">
    <property type="entry name" value="P-loop_NTPase"/>
</dbReference>
<dbReference type="AlphaFoldDB" id="A0A951UAS6"/>
<evidence type="ECO:0000259" key="3">
    <source>
        <dbReference type="Pfam" id="PF05419"/>
    </source>
</evidence>
<organism evidence="4 5">
    <name type="scientific">Symplocastrum torsivum CPER-KK1</name>
    <dbReference type="NCBI Taxonomy" id="450513"/>
    <lineage>
        <taxon>Bacteria</taxon>
        <taxon>Bacillati</taxon>
        <taxon>Cyanobacteriota</taxon>
        <taxon>Cyanophyceae</taxon>
        <taxon>Oscillatoriophycideae</taxon>
        <taxon>Oscillatoriales</taxon>
        <taxon>Microcoleaceae</taxon>
        <taxon>Symplocastrum</taxon>
    </lineage>
</organism>
<dbReference type="Pfam" id="PF14516">
    <property type="entry name" value="AAA_35"/>
    <property type="match status" value="1"/>
</dbReference>
<gene>
    <name evidence="4" type="ORF">KME25_20540</name>
</gene>
<dbReference type="Gene3D" id="3.40.50.300">
    <property type="entry name" value="P-loop containing nucleotide triphosphate hydrolases"/>
    <property type="match status" value="1"/>
</dbReference>
<feature type="transmembrane region" description="Helical" evidence="2">
    <location>
        <begin position="465"/>
        <end position="485"/>
    </location>
</feature>
<name>A0A951UAS6_9CYAN</name>
<dbReference type="SUPFAM" id="SSF52540">
    <property type="entry name" value="P-loop containing nucleoside triphosphate hydrolases"/>
    <property type="match status" value="1"/>
</dbReference>
<evidence type="ECO:0000313" key="4">
    <source>
        <dbReference type="EMBL" id="MBW4546808.1"/>
    </source>
</evidence>
<keyword evidence="2" id="KW-1133">Transmembrane helix</keyword>
<dbReference type="CDD" id="cd16383">
    <property type="entry name" value="GUN4"/>
    <property type="match status" value="1"/>
</dbReference>